<dbReference type="Pfam" id="PF13466">
    <property type="entry name" value="STAS_2"/>
    <property type="match status" value="1"/>
</dbReference>
<proteinExistence type="predicted"/>
<name>A0A6J4HMV7_9ACTN</name>
<dbReference type="PANTHER" id="PTHR33495:SF2">
    <property type="entry name" value="ANTI-SIGMA FACTOR ANTAGONIST TM_1081-RELATED"/>
    <property type="match status" value="1"/>
</dbReference>
<dbReference type="Gene3D" id="3.30.750.24">
    <property type="entry name" value="STAS domain"/>
    <property type="match status" value="1"/>
</dbReference>
<organism evidence="2">
    <name type="scientific">uncultured Mycobacteriales bacterium</name>
    <dbReference type="NCBI Taxonomy" id="581187"/>
    <lineage>
        <taxon>Bacteria</taxon>
        <taxon>Bacillati</taxon>
        <taxon>Actinomycetota</taxon>
        <taxon>Actinomycetes</taxon>
        <taxon>Mycobacteriales</taxon>
        <taxon>environmental samples</taxon>
    </lineage>
</organism>
<dbReference type="PANTHER" id="PTHR33495">
    <property type="entry name" value="ANTI-SIGMA FACTOR ANTAGONIST TM_1081-RELATED-RELATED"/>
    <property type="match status" value="1"/>
</dbReference>
<dbReference type="InterPro" id="IPR036513">
    <property type="entry name" value="STAS_dom_sf"/>
</dbReference>
<protein>
    <recommendedName>
        <fullName evidence="1">STAS domain-containing protein</fullName>
    </recommendedName>
</protein>
<evidence type="ECO:0000313" key="2">
    <source>
        <dbReference type="EMBL" id="CAA9228022.1"/>
    </source>
</evidence>
<sequence length="141" mass="15270">MSGPPTGLRGRRVRGSAEEVDPMTQIETEIHQHFVVDTRRDGTVEVVVVGGEVDIATVPLLSAVLDTVLARRPARVEVDLSGTAFLDAEALTVLLAARRRLAARHAVLALRDPSPVAVRLLELTRTTGFFEVVDRGLRRAG</sequence>
<gene>
    <name evidence="2" type="ORF">AVDCRST_MAG41-779</name>
</gene>
<evidence type="ECO:0000259" key="1">
    <source>
        <dbReference type="PROSITE" id="PS50801"/>
    </source>
</evidence>
<dbReference type="InterPro" id="IPR002645">
    <property type="entry name" value="STAS_dom"/>
</dbReference>
<accession>A0A6J4HMV7</accession>
<dbReference type="GO" id="GO:0043856">
    <property type="term" value="F:anti-sigma factor antagonist activity"/>
    <property type="evidence" value="ECO:0007669"/>
    <property type="project" value="TreeGrafter"/>
</dbReference>
<dbReference type="CDD" id="cd07043">
    <property type="entry name" value="STAS_anti-anti-sigma_factors"/>
    <property type="match status" value="1"/>
</dbReference>
<dbReference type="EMBL" id="CADCTP010000084">
    <property type="protein sequence ID" value="CAA9228022.1"/>
    <property type="molecule type" value="Genomic_DNA"/>
</dbReference>
<dbReference type="InterPro" id="IPR058548">
    <property type="entry name" value="MlaB-like_STAS"/>
</dbReference>
<dbReference type="SUPFAM" id="SSF52091">
    <property type="entry name" value="SpoIIaa-like"/>
    <property type="match status" value="1"/>
</dbReference>
<feature type="domain" description="STAS" evidence="1">
    <location>
        <begin position="34"/>
        <end position="141"/>
    </location>
</feature>
<dbReference type="AlphaFoldDB" id="A0A6J4HMV7"/>
<reference evidence="2" key="1">
    <citation type="submission" date="2020-02" db="EMBL/GenBank/DDBJ databases">
        <authorList>
            <person name="Meier V. D."/>
        </authorList>
    </citation>
    <scope>NUCLEOTIDE SEQUENCE</scope>
    <source>
        <strain evidence="2">AVDCRST_MAG41</strain>
    </source>
</reference>
<dbReference type="PROSITE" id="PS50801">
    <property type="entry name" value="STAS"/>
    <property type="match status" value="1"/>
</dbReference>